<protein>
    <recommendedName>
        <fullName evidence="3">alpha,alpha-trehalase</fullName>
        <ecNumber evidence="3">3.2.1.28</ecNumber>
    </recommendedName>
</protein>
<feature type="signal peptide" evidence="6">
    <location>
        <begin position="1"/>
        <end position="17"/>
    </location>
</feature>
<keyword evidence="6" id="KW-0732">Signal</keyword>
<dbReference type="InterPro" id="IPR011013">
    <property type="entry name" value="Gal_mutarotase_sf_dom"/>
</dbReference>
<dbReference type="InterPro" id="IPR005196">
    <property type="entry name" value="Glyco_hydro_65_N"/>
</dbReference>
<evidence type="ECO:0000313" key="9">
    <source>
        <dbReference type="EMBL" id="KAF2432814.1"/>
    </source>
</evidence>
<dbReference type="FunFam" id="1.50.10.10:FF:000032">
    <property type="entry name" value="Vacuolar acid trehalase"/>
    <property type="match status" value="1"/>
</dbReference>
<dbReference type="SUPFAM" id="SSF74650">
    <property type="entry name" value="Galactose mutarotase-like"/>
    <property type="match status" value="1"/>
</dbReference>
<dbReference type="AlphaFoldDB" id="A0A9P4TZS1"/>
<evidence type="ECO:0000313" key="10">
    <source>
        <dbReference type="Proteomes" id="UP000800235"/>
    </source>
</evidence>
<dbReference type="EC" id="3.2.1.28" evidence="3"/>
<gene>
    <name evidence="9" type="ORF">EJ08DRAFT_584933</name>
</gene>
<dbReference type="EMBL" id="MU007024">
    <property type="protein sequence ID" value="KAF2432814.1"/>
    <property type="molecule type" value="Genomic_DNA"/>
</dbReference>
<dbReference type="GO" id="GO:0004555">
    <property type="term" value="F:alpha,alpha-trehalase activity"/>
    <property type="evidence" value="ECO:0007669"/>
    <property type="project" value="UniProtKB-EC"/>
</dbReference>
<dbReference type="Pfam" id="PF03636">
    <property type="entry name" value="Glyco_hydro_65N"/>
    <property type="match status" value="1"/>
</dbReference>
<sequence>MFAITSVVFLLGTAVNAKKYHTVFPNVTWDDSNWRIATTNLDQGHYQSRMSLANGYLGINVAAAGPFFEVDTPVNGDIINGWPLWDRRQTFATISGFYANQADTNGTNFPWLLQYGGESVIAGVPHWAGLLVESNGHVLNASVPSDQISDFSSTLDMKAGSLTWAYNWSPPGAAALGIEYSMLVHKLYVNMGAVRLRITSQEDSNVTVIDAFNGDCAVRSDFAEKGLEPDTSSMWSAVRPHWVGNVTAYLYSTLQSDGCLDMATRKDFTDAAYIGGNQSSIGQSVSAQLIAGKTSIITKFVGGASSDAFENPKDVARNASISGAVIGFDTLLWENYNEWHTIMPPDSVDNYAFPENETLTEDMNIISLQVEAVTNPWNIIQNTVGTNAIAAAGNNTNLDSNSIAVGGLGSSSYAGWIFWDAEIWMAPGLVVSNPQAAKQIANYRVKQFDQAKENIKEAYTSSKNDTKFTEGGAVYPWTSGRYGNCTAGGPCWDYEYHINGDIGLEMYNYLVASGDSDHFREYMLPVYDSIAYFYGELIAYNKSSDKYVLTNATDPDEYANHVDNAGFTMALMQTHLATANELRTRFGLPINETWADQGPKIEVSVNTDANIILEYSTMNGSISVKQADVVLIDDFLDYPNPYSLSDLDYYAGKQSMNGPGMTYGVYSIVASEVSPSGCSAYTYDLYGSDPYVRAPWFQYSEQLLDDYEANGGTHPAYPFLTGMGGSLRVAIFGYLGLRLFVDTLNVYPSLPPQIPYLDYRTFYWQGHAIDARSNQTHTTLTRLAKSLPNSNSSYASLPIPLTLGPNTNITPLPPNGTITIENRQISTNKTVPGNIAQCRPVSSDQDYLPGQFPLSAVDGAISTKWQPVQANQSSVLTVEILEPPQPITAIEFDWAQQPPLSYSVVFSNSSTFGSFINVTASDNITISNPYDPANDAIIVAYKSNSTTAKVDPPVWSGSYARLTIYGTHSEEFAMFNNGSGAMVAEWAIVGNEGSQPQPERRRLAVELV</sequence>
<dbReference type="InterPro" id="IPR005195">
    <property type="entry name" value="Glyco_hydro_65_M"/>
</dbReference>
<accession>A0A9P4TZS1</accession>
<keyword evidence="10" id="KW-1185">Reference proteome</keyword>
<evidence type="ECO:0000259" key="8">
    <source>
        <dbReference type="Pfam" id="PF03636"/>
    </source>
</evidence>
<dbReference type="InterPro" id="IPR037018">
    <property type="entry name" value="GH65_N"/>
</dbReference>
<evidence type="ECO:0000256" key="4">
    <source>
        <dbReference type="ARBA" id="ARBA00022801"/>
    </source>
</evidence>
<proteinExistence type="inferred from homology"/>
<dbReference type="PANTHER" id="PTHR11051">
    <property type="entry name" value="GLYCOSYL HYDROLASE-RELATED"/>
    <property type="match status" value="1"/>
</dbReference>
<keyword evidence="5" id="KW-0325">Glycoprotein</keyword>
<dbReference type="PANTHER" id="PTHR11051:SF8">
    <property type="entry name" value="PROTEIN-GLUCOSYLGALACTOSYLHYDROXYLYSINE GLUCOSIDASE"/>
    <property type="match status" value="1"/>
</dbReference>
<dbReference type="Gene3D" id="1.50.10.10">
    <property type="match status" value="1"/>
</dbReference>
<dbReference type="Gene3D" id="2.60.120.260">
    <property type="entry name" value="Galactose-binding domain-like"/>
    <property type="match status" value="1"/>
</dbReference>
<evidence type="ECO:0000256" key="1">
    <source>
        <dbReference type="ARBA" id="ARBA00001576"/>
    </source>
</evidence>
<dbReference type="Gene3D" id="2.70.98.40">
    <property type="entry name" value="Glycoside hydrolase, family 65, N-terminal domain"/>
    <property type="match status" value="1"/>
</dbReference>
<keyword evidence="4" id="KW-0378">Hydrolase</keyword>
<dbReference type="Pfam" id="PF03632">
    <property type="entry name" value="Glyco_hydro_65m"/>
    <property type="match status" value="1"/>
</dbReference>
<organism evidence="9 10">
    <name type="scientific">Tothia fuscella</name>
    <dbReference type="NCBI Taxonomy" id="1048955"/>
    <lineage>
        <taxon>Eukaryota</taxon>
        <taxon>Fungi</taxon>
        <taxon>Dikarya</taxon>
        <taxon>Ascomycota</taxon>
        <taxon>Pezizomycotina</taxon>
        <taxon>Dothideomycetes</taxon>
        <taxon>Pleosporomycetidae</taxon>
        <taxon>Venturiales</taxon>
        <taxon>Cylindrosympodiaceae</taxon>
        <taxon>Tothia</taxon>
    </lineage>
</organism>
<comment type="caution">
    <text evidence="9">The sequence shown here is derived from an EMBL/GenBank/DDBJ whole genome shotgun (WGS) entry which is preliminary data.</text>
</comment>
<dbReference type="InterPro" id="IPR012341">
    <property type="entry name" value="6hp_glycosidase-like_sf"/>
</dbReference>
<feature type="chain" id="PRO_5040110613" description="alpha,alpha-trehalase" evidence="6">
    <location>
        <begin position="18"/>
        <end position="1008"/>
    </location>
</feature>
<evidence type="ECO:0000256" key="6">
    <source>
        <dbReference type="SAM" id="SignalP"/>
    </source>
</evidence>
<name>A0A9P4TZS1_9PEZI</name>
<evidence type="ECO:0000256" key="5">
    <source>
        <dbReference type="ARBA" id="ARBA00023180"/>
    </source>
</evidence>
<dbReference type="GO" id="GO:0005993">
    <property type="term" value="P:trehalose catabolic process"/>
    <property type="evidence" value="ECO:0007669"/>
    <property type="project" value="TreeGrafter"/>
</dbReference>
<evidence type="ECO:0000256" key="3">
    <source>
        <dbReference type="ARBA" id="ARBA00012757"/>
    </source>
</evidence>
<feature type="domain" description="Glycoside hydrolase family 65 central catalytic" evidence="7">
    <location>
        <begin position="395"/>
        <end position="587"/>
    </location>
</feature>
<dbReference type="Proteomes" id="UP000800235">
    <property type="component" value="Unassembled WGS sequence"/>
</dbReference>
<dbReference type="SUPFAM" id="SSF48208">
    <property type="entry name" value="Six-hairpin glycosidases"/>
    <property type="match status" value="1"/>
</dbReference>
<dbReference type="GO" id="GO:0030246">
    <property type="term" value="F:carbohydrate binding"/>
    <property type="evidence" value="ECO:0007669"/>
    <property type="project" value="InterPro"/>
</dbReference>
<dbReference type="GO" id="GO:0009277">
    <property type="term" value="C:fungal-type cell wall"/>
    <property type="evidence" value="ECO:0007669"/>
    <property type="project" value="TreeGrafter"/>
</dbReference>
<feature type="domain" description="Glycoside hydrolase family 65 N-terminal" evidence="8">
    <location>
        <begin position="39"/>
        <end position="307"/>
    </location>
</feature>
<dbReference type="InterPro" id="IPR008928">
    <property type="entry name" value="6-hairpin_glycosidase_sf"/>
</dbReference>
<comment type="catalytic activity">
    <reaction evidence="1">
        <text>alpha,alpha-trehalose + H2O = alpha-D-glucose + beta-D-glucose</text>
        <dbReference type="Rhea" id="RHEA:32675"/>
        <dbReference type="ChEBI" id="CHEBI:15377"/>
        <dbReference type="ChEBI" id="CHEBI:15903"/>
        <dbReference type="ChEBI" id="CHEBI:16551"/>
        <dbReference type="ChEBI" id="CHEBI:17925"/>
        <dbReference type="EC" id="3.2.1.28"/>
    </reaction>
</comment>
<reference evidence="9" key="1">
    <citation type="journal article" date="2020" name="Stud. Mycol.">
        <title>101 Dothideomycetes genomes: a test case for predicting lifestyles and emergence of pathogens.</title>
        <authorList>
            <person name="Haridas S."/>
            <person name="Albert R."/>
            <person name="Binder M."/>
            <person name="Bloem J."/>
            <person name="Labutti K."/>
            <person name="Salamov A."/>
            <person name="Andreopoulos B."/>
            <person name="Baker S."/>
            <person name="Barry K."/>
            <person name="Bills G."/>
            <person name="Bluhm B."/>
            <person name="Cannon C."/>
            <person name="Castanera R."/>
            <person name="Culley D."/>
            <person name="Daum C."/>
            <person name="Ezra D."/>
            <person name="Gonzalez J."/>
            <person name="Henrissat B."/>
            <person name="Kuo A."/>
            <person name="Liang C."/>
            <person name="Lipzen A."/>
            <person name="Lutzoni F."/>
            <person name="Magnuson J."/>
            <person name="Mondo S."/>
            <person name="Nolan M."/>
            <person name="Ohm R."/>
            <person name="Pangilinan J."/>
            <person name="Park H.-J."/>
            <person name="Ramirez L."/>
            <person name="Alfaro M."/>
            <person name="Sun H."/>
            <person name="Tritt A."/>
            <person name="Yoshinaga Y."/>
            <person name="Zwiers L.-H."/>
            <person name="Turgeon B."/>
            <person name="Goodwin S."/>
            <person name="Spatafora J."/>
            <person name="Crous P."/>
            <person name="Grigoriev I."/>
        </authorList>
    </citation>
    <scope>NUCLEOTIDE SEQUENCE</scope>
    <source>
        <strain evidence="9">CBS 130266</strain>
    </source>
</reference>
<evidence type="ECO:0000256" key="2">
    <source>
        <dbReference type="ARBA" id="ARBA00006768"/>
    </source>
</evidence>
<comment type="similarity">
    <text evidence="2">Belongs to the glycosyl hydrolase 65 family.</text>
</comment>
<evidence type="ECO:0000259" key="7">
    <source>
        <dbReference type="Pfam" id="PF03632"/>
    </source>
</evidence>
<dbReference type="OrthoDB" id="200349at2759"/>